<evidence type="ECO:0000256" key="1">
    <source>
        <dbReference type="ARBA" id="ARBA00007733"/>
    </source>
</evidence>
<dbReference type="Proteomes" id="UP000189542">
    <property type="component" value="Unassembled WGS sequence"/>
</dbReference>
<dbReference type="EMBL" id="LVWB01000009">
    <property type="protein sequence ID" value="ONI59885.1"/>
    <property type="molecule type" value="Genomic_DNA"/>
</dbReference>
<dbReference type="InterPro" id="IPR053905">
    <property type="entry name" value="EF-G-like_DII"/>
</dbReference>
<dbReference type="GO" id="GO:0005525">
    <property type="term" value="F:GTP binding"/>
    <property type="evidence" value="ECO:0007669"/>
    <property type="project" value="UniProtKB-KW"/>
</dbReference>
<dbReference type="AlphaFoldDB" id="A0A1V2N873"/>
<dbReference type="OrthoDB" id="9811804at2"/>
<dbReference type="NCBIfam" id="TIGR00231">
    <property type="entry name" value="small_GTP"/>
    <property type="match status" value="1"/>
</dbReference>
<sequence length="895" mass="98778">MTDNKDNKTSNVTEKKILTLKASSSSVGHSSFPNQGANQQGRARSVVVETRKRRSYIQGDEKVSVFRKSSRVIESSSDNSQDLSQSKAKDNLRRTSRSEKGSLPKNDSAFGGLSQSEIESRRRALQEAQVRDEESRIKREQESLEKRYQEKNIILSDSGDENQDFENVFDKKEVFSKKQTDLSDADVAIEAGTEASVLSSHAVNESGFSVVEGSELVSNKSRKSSDDSSGSRGKSRSGSSKHPSVNQSKLAVRNKAGDDEKRCKKIKIVASSDIDEEGDSSRGRSLSAMRRRQEKFRRSKRQEKREKISRDIVVSETITIQELSQRMSERSADIIKFLMKEGGQMMKPGDVIDADLSEIIANEFGHVVKRVLESDVELGIFDVVDSEEHLEVRPPVVTIMGHVDHGKTSLLDAIRNANVVKGEVGGITQHIGAYQADYRGKKITFIDTPGHAAFSEMRARGARITDVAVLVLAADEEIMPQAIESIKHAKSADVSIVVAINKIDKAGADAQKVRMNLLNHDVFVESMGGEILDVEISAKDNLHLDKLLDSILLQAEILNLRASTNRKAEGMVVEGQLDRGKGPVVTVLVQKGTLRIGNILVVGDHWGKIRALFNDRGQNISEALPSMPVEILGLQGLPMAGDRFGVVDSESRAREITQYRKRVTRNKSMARRLGSRSFLENFMRNADISSKVKEFSVIIKGDVQGSVEAIVNSLSELKTDEVCVSIVHSSVGAINETDVSLAKASDAVIFAFNVNASSQARALSTRDGVKILYYKIIYDLLDSIKDFMSDLLPPEVRETFLGNAEVLEVFSVTKLGNVAGCKVLEGKVARGSGVRLMRDGKVMYEGKLKTLKRFKDEVSEVYMGQDCGMAFEKYDNMQAGDMIDCFSIEHVKRSL</sequence>
<name>A0A1V2N873_9HYPH</name>
<dbReference type="InterPro" id="IPR036925">
    <property type="entry name" value="TIF_IF2_dom3_sf"/>
</dbReference>
<feature type="binding site" evidence="7">
    <location>
        <begin position="447"/>
        <end position="451"/>
    </location>
    <ligand>
        <name>GTP</name>
        <dbReference type="ChEBI" id="CHEBI:37565"/>
    </ligand>
</feature>
<dbReference type="CDD" id="cd03702">
    <property type="entry name" value="IF2_mtIF2_II"/>
    <property type="match status" value="1"/>
</dbReference>
<dbReference type="CDD" id="cd03692">
    <property type="entry name" value="mtIF2_IVc"/>
    <property type="match status" value="1"/>
</dbReference>
<dbReference type="PANTHER" id="PTHR43381">
    <property type="entry name" value="TRANSLATION INITIATION FACTOR IF-2-RELATED"/>
    <property type="match status" value="1"/>
</dbReference>
<dbReference type="InterPro" id="IPR000178">
    <property type="entry name" value="TF_IF2_bacterial-like"/>
</dbReference>
<feature type="region of interest" description="Disordered" evidence="9">
    <location>
        <begin position="273"/>
        <end position="306"/>
    </location>
</feature>
<gene>
    <name evidence="7" type="primary">infB</name>
    <name evidence="11" type="ORF">AYO25_02665</name>
</gene>
<dbReference type="FunFam" id="2.40.30.10:FF:000008">
    <property type="entry name" value="Translation initiation factor IF-2"/>
    <property type="match status" value="1"/>
</dbReference>
<protein>
    <recommendedName>
        <fullName evidence="2 7">Translation initiation factor IF-2</fullName>
    </recommendedName>
</protein>
<evidence type="ECO:0000256" key="9">
    <source>
        <dbReference type="SAM" id="MobiDB-lite"/>
    </source>
</evidence>
<dbReference type="Pfam" id="PF11987">
    <property type="entry name" value="IF-2"/>
    <property type="match status" value="1"/>
</dbReference>
<feature type="binding site" evidence="7">
    <location>
        <begin position="501"/>
        <end position="504"/>
    </location>
    <ligand>
        <name>GTP</name>
        <dbReference type="ChEBI" id="CHEBI:37565"/>
    </ligand>
</feature>
<feature type="region of interest" description="Disordered" evidence="9">
    <location>
        <begin position="1"/>
        <end position="163"/>
    </location>
</feature>
<evidence type="ECO:0000256" key="4">
    <source>
        <dbReference type="ARBA" id="ARBA00022741"/>
    </source>
</evidence>
<dbReference type="GO" id="GO:0005829">
    <property type="term" value="C:cytosol"/>
    <property type="evidence" value="ECO:0007669"/>
    <property type="project" value="TreeGrafter"/>
</dbReference>
<feature type="compositionally biased region" description="Basic and acidic residues" evidence="9">
    <location>
        <begin position="87"/>
        <end position="102"/>
    </location>
</feature>
<dbReference type="InterPro" id="IPR005225">
    <property type="entry name" value="Small_GTP-bd"/>
</dbReference>
<feature type="compositionally biased region" description="Basic and acidic residues" evidence="9">
    <location>
        <begin position="118"/>
        <end position="150"/>
    </location>
</feature>
<dbReference type="InterPro" id="IPR015760">
    <property type="entry name" value="TIF_IF2"/>
</dbReference>
<comment type="caution">
    <text evidence="11">The sequence shown here is derived from an EMBL/GenBank/DDBJ whole genome shotgun (WGS) entry which is preliminary data.</text>
</comment>
<dbReference type="InterPro" id="IPR009000">
    <property type="entry name" value="Transl_B-barrel_sf"/>
</dbReference>
<accession>A0A1V2N873</accession>
<dbReference type="GO" id="GO:0003924">
    <property type="term" value="F:GTPase activity"/>
    <property type="evidence" value="ECO:0007669"/>
    <property type="project" value="UniProtKB-UniRule"/>
</dbReference>
<dbReference type="PANTHER" id="PTHR43381:SF5">
    <property type="entry name" value="TR-TYPE G DOMAIN-CONTAINING PROTEIN"/>
    <property type="match status" value="1"/>
</dbReference>
<comment type="similarity">
    <text evidence="1 7 8">Belongs to the TRAFAC class translation factor GTPase superfamily. Classic translation factor GTPase family. IF-2 subfamily.</text>
</comment>
<dbReference type="FunFam" id="3.40.50.300:FF:000019">
    <property type="entry name" value="Translation initiation factor IF-2"/>
    <property type="match status" value="1"/>
</dbReference>
<keyword evidence="3 7" id="KW-0396">Initiation factor</keyword>
<dbReference type="InterPro" id="IPR000795">
    <property type="entry name" value="T_Tr_GTP-bd_dom"/>
</dbReference>
<evidence type="ECO:0000313" key="11">
    <source>
        <dbReference type="EMBL" id="ONI59885.1"/>
    </source>
</evidence>
<feature type="domain" description="Tr-type G" evidence="10">
    <location>
        <begin position="392"/>
        <end position="561"/>
    </location>
</feature>
<keyword evidence="4 7" id="KW-0547">Nucleotide-binding</keyword>
<dbReference type="InterPro" id="IPR006847">
    <property type="entry name" value="IF2_N"/>
</dbReference>
<dbReference type="InterPro" id="IPR044145">
    <property type="entry name" value="IF2_II"/>
</dbReference>
<dbReference type="PROSITE" id="PS51722">
    <property type="entry name" value="G_TR_2"/>
    <property type="match status" value="1"/>
</dbReference>
<dbReference type="SUPFAM" id="SSF50447">
    <property type="entry name" value="Translation proteins"/>
    <property type="match status" value="2"/>
</dbReference>
<evidence type="ECO:0000256" key="2">
    <source>
        <dbReference type="ARBA" id="ARBA00020675"/>
    </source>
</evidence>
<evidence type="ECO:0000256" key="7">
    <source>
        <dbReference type="HAMAP-Rule" id="MF_00100"/>
    </source>
</evidence>
<feature type="region of interest" description="G-domain" evidence="7">
    <location>
        <begin position="395"/>
        <end position="543"/>
    </location>
</feature>
<dbReference type="CDD" id="cd01887">
    <property type="entry name" value="IF2_eIF5B"/>
    <property type="match status" value="1"/>
</dbReference>
<feature type="region of interest" description="Disordered" evidence="9">
    <location>
        <begin position="210"/>
        <end position="258"/>
    </location>
</feature>
<reference evidence="11 12" key="1">
    <citation type="journal article" date="2017" name="PLoS ONE">
        <title>Genomic sequence of 'Candidatus Liberibacter solanacearum' haplotype C and its comparison with haplotype A and B genomes.</title>
        <authorList>
            <person name="Wang J."/>
            <person name="Haapalainen M."/>
            <person name="Schott T."/>
            <person name="Thompson S.M."/>
            <person name="Smith G.R."/>
            <person name="Nissinen A.I."/>
            <person name="Pirhonen M."/>
        </authorList>
    </citation>
    <scope>NUCLEOTIDE SEQUENCE [LARGE SCALE GENOMIC DNA]</scope>
    <source>
        <strain evidence="11 12">FIN111</strain>
    </source>
</reference>
<dbReference type="GO" id="GO:0003743">
    <property type="term" value="F:translation initiation factor activity"/>
    <property type="evidence" value="ECO:0007669"/>
    <property type="project" value="UniProtKB-UniRule"/>
</dbReference>
<dbReference type="InterPro" id="IPR027417">
    <property type="entry name" value="P-loop_NTPase"/>
</dbReference>
<dbReference type="Gene3D" id="3.40.50.10050">
    <property type="entry name" value="Translation initiation factor IF- 2, domain 3"/>
    <property type="match status" value="1"/>
</dbReference>
<dbReference type="Gene3D" id="2.40.30.10">
    <property type="entry name" value="Translation factors"/>
    <property type="match status" value="2"/>
</dbReference>
<dbReference type="FunFam" id="3.40.50.10050:FF:000001">
    <property type="entry name" value="Translation initiation factor IF-2"/>
    <property type="match status" value="1"/>
</dbReference>
<feature type="compositionally biased region" description="Basic and acidic residues" evidence="9">
    <location>
        <begin position="1"/>
        <end position="17"/>
    </location>
</feature>
<evidence type="ECO:0000256" key="6">
    <source>
        <dbReference type="ARBA" id="ARBA00023134"/>
    </source>
</evidence>
<keyword evidence="7" id="KW-0963">Cytoplasm</keyword>
<comment type="subcellular location">
    <subcellularLocation>
        <location evidence="7">Cytoplasm</location>
    </subcellularLocation>
</comment>
<dbReference type="SUPFAM" id="SSF52540">
    <property type="entry name" value="P-loop containing nucleoside triphosphate hydrolases"/>
    <property type="match status" value="1"/>
</dbReference>
<feature type="compositionally biased region" description="Low complexity" evidence="9">
    <location>
        <begin position="75"/>
        <end position="86"/>
    </location>
</feature>
<dbReference type="Pfam" id="PF00009">
    <property type="entry name" value="GTP_EFTU"/>
    <property type="match status" value="1"/>
</dbReference>
<keyword evidence="5 7" id="KW-0648">Protein biosynthesis</keyword>
<comment type="function">
    <text evidence="7 8">One of the essential components for the initiation of protein synthesis. Protects formylmethionyl-tRNA from spontaneous hydrolysis and promotes its binding to the 30S ribosomal subunits. Also involved in the hydrolysis of GTP during the formation of the 70S ribosomal complex.</text>
</comment>
<dbReference type="RefSeq" id="WP_076969391.1">
    <property type="nucleotide sequence ID" value="NZ_LVWB01000009.1"/>
</dbReference>
<dbReference type="FunFam" id="2.40.30.10:FF:000007">
    <property type="entry name" value="Translation initiation factor IF-2"/>
    <property type="match status" value="1"/>
</dbReference>
<dbReference type="Gene3D" id="3.40.50.300">
    <property type="entry name" value="P-loop containing nucleotide triphosphate hydrolases"/>
    <property type="match status" value="1"/>
</dbReference>
<feature type="compositionally biased region" description="Basic residues" evidence="9">
    <location>
        <begin position="289"/>
        <end position="302"/>
    </location>
</feature>
<feature type="compositionally biased region" description="Low complexity" evidence="9">
    <location>
        <begin position="227"/>
        <end position="241"/>
    </location>
</feature>
<dbReference type="InterPro" id="IPR023115">
    <property type="entry name" value="TIF_IF2_dom3"/>
</dbReference>
<dbReference type="Pfam" id="PF22042">
    <property type="entry name" value="EF-G_D2"/>
    <property type="match status" value="1"/>
</dbReference>
<proteinExistence type="inferred from homology"/>
<evidence type="ECO:0000313" key="12">
    <source>
        <dbReference type="Proteomes" id="UP000189542"/>
    </source>
</evidence>
<organism evidence="11 12">
    <name type="scientific">Candidatus Liberibacter solanacearum</name>
    <dbReference type="NCBI Taxonomy" id="556287"/>
    <lineage>
        <taxon>Bacteria</taxon>
        <taxon>Pseudomonadati</taxon>
        <taxon>Pseudomonadota</taxon>
        <taxon>Alphaproteobacteria</taxon>
        <taxon>Hyphomicrobiales</taxon>
        <taxon>Rhizobiaceae</taxon>
        <taxon>Liberibacter</taxon>
    </lineage>
</organism>
<keyword evidence="6 7" id="KW-0342">GTP-binding</keyword>
<feature type="binding site" evidence="7">
    <location>
        <begin position="401"/>
        <end position="408"/>
    </location>
    <ligand>
        <name>GTP</name>
        <dbReference type="ChEBI" id="CHEBI:37565"/>
    </ligand>
</feature>
<dbReference type="HAMAP" id="MF_00100_B">
    <property type="entry name" value="IF_2_B"/>
    <property type="match status" value="1"/>
</dbReference>
<dbReference type="SUPFAM" id="SSF52156">
    <property type="entry name" value="Initiation factor IF2/eIF5b, domain 3"/>
    <property type="match status" value="1"/>
</dbReference>
<evidence type="ECO:0000256" key="3">
    <source>
        <dbReference type="ARBA" id="ARBA00022540"/>
    </source>
</evidence>
<dbReference type="Pfam" id="PF04760">
    <property type="entry name" value="IF2_N"/>
    <property type="match status" value="1"/>
</dbReference>
<dbReference type="PROSITE" id="PS01176">
    <property type="entry name" value="IF2"/>
    <property type="match status" value="1"/>
</dbReference>
<dbReference type="NCBIfam" id="TIGR00487">
    <property type="entry name" value="IF-2"/>
    <property type="match status" value="1"/>
</dbReference>
<evidence type="ECO:0000256" key="8">
    <source>
        <dbReference type="RuleBase" id="RU000644"/>
    </source>
</evidence>
<evidence type="ECO:0000259" key="10">
    <source>
        <dbReference type="PROSITE" id="PS51722"/>
    </source>
</evidence>
<feature type="compositionally biased region" description="Polar residues" evidence="9">
    <location>
        <begin position="21"/>
        <end position="42"/>
    </location>
</feature>
<evidence type="ECO:0000256" key="5">
    <source>
        <dbReference type="ARBA" id="ARBA00022917"/>
    </source>
</evidence>